<accession>A0AAV4Y2X9</accession>
<keyword evidence="2" id="KW-1185">Reference proteome</keyword>
<evidence type="ECO:0000313" key="1">
    <source>
        <dbReference type="EMBL" id="GIZ01503.1"/>
    </source>
</evidence>
<reference evidence="1 2" key="1">
    <citation type="submission" date="2021-06" db="EMBL/GenBank/DDBJ databases">
        <title>Caerostris extrusa draft genome.</title>
        <authorList>
            <person name="Kono N."/>
            <person name="Arakawa K."/>
        </authorList>
    </citation>
    <scope>NUCLEOTIDE SEQUENCE [LARGE SCALE GENOMIC DNA]</scope>
</reference>
<dbReference type="Proteomes" id="UP001054945">
    <property type="component" value="Unassembled WGS sequence"/>
</dbReference>
<comment type="caution">
    <text evidence="1">The sequence shown here is derived from an EMBL/GenBank/DDBJ whole genome shotgun (WGS) entry which is preliminary data.</text>
</comment>
<protein>
    <submittedName>
        <fullName evidence="1">Uncharacterized protein</fullName>
    </submittedName>
</protein>
<dbReference type="EMBL" id="BPLR01018677">
    <property type="protein sequence ID" value="GIZ01503.1"/>
    <property type="molecule type" value="Genomic_DNA"/>
</dbReference>
<sequence>MDFVSEALRPLSSRWEMGSTQVGQERDSIHWHCPETLTQFRSLRKLKITLSSIASLSLVVVDETLSNVSEAS</sequence>
<gene>
    <name evidence="1" type="ORF">CEXT_455601</name>
</gene>
<organism evidence="1 2">
    <name type="scientific">Caerostris extrusa</name>
    <name type="common">Bark spider</name>
    <name type="synonym">Caerostris bankana</name>
    <dbReference type="NCBI Taxonomy" id="172846"/>
    <lineage>
        <taxon>Eukaryota</taxon>
        <taxon>Metazoa</taxon>
        <taxon>Ecdysozoa</taxon>
        <taxon>Arthropoda</taxon>
        <taxon>Chelicerata</taxon>
        <taxon>Arachnida</taxon>
        <taxon>Araneae</taxon>
        <taxon>Araneomorphae</taxon>
        <taxon>Entelegynae</taxon>
        <taxon>Araneoidea</taxon>
        <taxon>Araneidae</taxon>
        <taxon>Caerostris</taxon>
    </lineage>
</organism>
<dbReference type="AlphaFoldDB" id="A0AAV4Y2X9"/>
<evidence type="ECO:0000313" key="2">
    <source>
        <dbReference type="Proteomes" id="UP001054945"/>
    </source>
</evidence>
<proteinExistence type="predicted"/>
<name>A0AAV4Y2X9_CAEEX</name>